<gene>
    <name evidence="3" type="ORF">GCM10023165_45780</name>
</gene>
<reference evidence="4" key="1">
    <citation type="journal article" date="2019" name="Int. J. Syst. Evol. Microbiol.">
        <title>The Global Catalogue of Microorganisms (GCM) 10K type strain sequencing project: providing services to taxonomists for standard genome sequencing and annotation.</title>
        <authorList>
            <consortium name="The Broad Institute Genomics Platform"/>
            <consortium name="The Broad Institute Genome Sequencing Center for Infectious Disease"/>
            <person name="Wu L."/>
            <person name="Ma J."/>
        </authorList>
    </citation>
    <scope>NUCLEOTIDE SEQUENCE [LARGE SCALE GENOMIC DNA]</scope>
    <source>
        <strain evidence="4">JCM 17804</strain>
    </source>
</reference>
<evidence type="ECO:0000313" key="4">
    <source>
        <dbReference type="Proteomes" id="UP001500975"/>
    </source>
</evidence>
<dbReference type="Pfam" id="PF09537">
    <property type="entry name" value="DUF2383"/>
    <property type="match status" value="1"/>
</dbReference>
<feature type="region of interest" description="Disordered" evidence="1">
    <location>
        <begin position="192"/>
        <end position="214"/>
    </location>
</feature>
<proteinExistence type="predicted"/>
<evidence type="ECO:0000256" key="1">
    <source>
        <dbReference type="SAM" id="MobiDB-lite"/>
    </source>
</evidence>
<dbReference type="EMBL" id="BAABGJ010000080">
    <property type="protein sequence ID" value="GAA4354504.1"/>
    <property type="molecule type" value="Genomic_DNA"/>
</dbReference>
<evidence type="ECO:0000313" key="3">
    <source>
        <dbReference type="EMBL" id="GAA4354504.1"/>
    </source>
</evidence>
<dbReference type="Gene3D" id="1.20.1260.10">
    <property type="match status" value="1"/>
</dbReference>
<evidence type="ECO:0000259" key="2">
    <source>
        <dbReference type="Pfam" id="PF09537"/>
    </source>
</evidence>
<name>A0ABP8IAI1_9BURK</name>
<dbReference type="NCBIfam" id="TIGR02284">
    <property type="entry name" value="PA2169 family four-helix-bundle protein"/>
    <property type="match status" value="1"/>
</dbReference>
<dbReference type="InterPro" id="IPR009078">
    <property type="entry name" value="Ferritin-like_SF"/>
</dbReference>
<keyword evidence="4" id="KW-1185">Reference proteome</keyword>
<feature type="compositionally biased region" description="Polar residues" evidence="1">
    <location>
        <begin position="13"/>
        <end position="35"/>
    </location>
</feature>
<feature type="region of interest" description="Disordered" evidence="1">
    <location>
        <begin position="10"/>
        <end position="62"/>
    </location>
</feature>
<dbReference type="Proteomes" id="UP001500975">
    <property type="component" value="Unassembled WGS sequence"/>
</dbReference>
<dbReference type="SUPFAM" id="SSF47240">
    <property type="entry name" value="Ferritin-like"/>
    <property type="match status" value="1"/>
</dbReference>
<feature type="domain" description="DUF2383" evidence="2">
    <location>
        <begin position="70"/>
        <end position="178"/>
    </location>
</feature>
<accession>A0ABP8IAI1</accession>
<dbReference type="InterPro" id="IPR019052">
    <property type="entry name" value="DUF2383"/>
</dbReference>
<sequence length="214" mass="23308">MRLKGFCRAEVSRSGNMTKDNQATTQTNHPPSTGQPAAGSPDTRLGEARATNVGGLGGDAETRAPDNAAVLQVLDELLETARDQEFGFQACADEATAPLLQELFYHRAEQCHQAADELVQLIWRFGGTPSTVGRSSGDIDRGPLRISEAGGAQSDQAMLDECEQREDAALARYRRALALDLPPAVRSFVEHQRLGAQRHHDRIRDLRLEGPRPA</sequence>
<protein>
    <recommendedName>
        <fullName evidence="2">DUF2383 domain-containing protein</fullName>
    </recommendedName>
</protein>
<comment type="caution">
    <text evidence="3">The sequence shown here is derived from an EMBL/GenBank/DDBJ whole genome shotgun (WGS) entry which is preliminary data.</text>
</comment>
<organism evidence="3 4">
    <name type="scientific">Variovorax defluvii</name>
    <dbReference type="NCBI Taxonomy" id="913761"/>
    <lineage>
        <taxon>Bacteria</taxon>
        <taxon>Pseudomonadati</taxon>
        <taxon>Pseudomonadota</taxon>
        <taxon>Betaproteobacteria</taxon>
        <taxon>Burkholderiales</taxon>
        <taxon>Comamonadaceae</taxon>
        <taxon>Variovorax</taxon>
    </lineage>
</organism>
<feature type="compositionally biased region" description="Basic and acidic residues" evidence="1">
    <location>
        <begin position="202"/>
        <end position="214"/>
    </location>
</feature>
<dbReference type="InterPro" id="IPR011971">
    <property type="entry name" value="CHP02284"/>
</dbReference>
<dbReference type="InterPro" id="IPR012347">
    <property type="entry name" value="Ferritin-like"/>
</dbReference>